<accession>A0ABV3F0Q9</accession>
<keyword evidence="2" id="KW-1185">Reference proteome</keyword>
<evidence type="ECO:0000313" key="2">
    <source>
        <dbReference type="Proteomes" id="UP001551658"/>
    </source>
</evidence>
<gene>
    <name evidence="1" type="ORF">AB0H72_01205</name>
</gene>
<comment type="caution">
    <text evidence="1">The sequence shown here is derived from an EMBL/GenBank/DDBJ whole genome shotgun (WGS) entry which is preliminary data.</text>
</comment>
<dbReference type="EMBL" id="JBFAIH010000001">
    <property type="protein sequence ID" value="MEV0361292.1"/>
    <property type="molecule type" value="Genomic_DNA"/>
</dbReference>
<evidence type="ECO:0000313" key="1">
    <source>
        <dbReference type="EMBL" id="MEV0361292.1"/>
    </source>
</evidence>
<organism evidence="1 2">
    <name type="scientific">Nocardia fusca</name>
    <dbReference type="NCBI Taxonomy" id="941183"/>
    <lineage>
        <taxon>Bacteria</taxon>
        <taxon>Bacillati</taxon>
        <taxon>Actinomycetota</taxon>
        <taxon>Actinomycetes</taxon>
        <taxon>Mycobacteriales</taxon>
        <taxon>Nocardiaceae</taxon>
        <taxon>Nocardia</taxon>
    </lineage>
</organism>
<reference evidence="1 2" key="1">
    <citation type="submission" date="2024-06" db="EMBL/GenBank/DDBJ databases">
        <title>The Natural Products Discovery Center: Release of the First 8490 Sequenced Strains for Exploring Actinobacteria Biosynthetic Diversity.</title>
        <authorList>
            <person name="Kalkreuter E."/>
            <person name="Kautsar S.A."/>
            <person name="Yang D."/>
            <person name="Bader C.D."/>
            <person name="Teijaro C.N."/>
            <person name="Fluegel L."/>
            <person name="Davis C.M."/>
            <person name="Simpson J.R."/>
            <person name="Lauterbach L."/>
            <person name="Steele A.D."/>
            <person name="Gui C."/>
            <person name="Meng S."/>
            <person name="Li G."/>
            <person name="Viehrig K."/>
            <person name="Ye F."/>
            <person name="Su P."/>
            <person name="Kiefer A.F."/>
            <person name="Nichols A."/>
            <person name="Cepeda A.J."/>
            <person name="Yan W."/>
            <person name="Fan B."/>
            <person name="Jiang Y."/>
            <person name="Adhikari A."/>
            <person name="Zheng C.-J."/>
            <person name="Schuster L."/>
            <person name="Cowan T.M."/>
            <person name="Smanski M.J."/>
            <person name="Chevrette M.G."/>
            <person name="De Carvalho L.P.S."/>
            <person name="Shen B."/>
        </authorList>
    </citation>
    <scope>NUCLEOTIDE SEQUENCE [LARGE SCALE GENOMIC DNA]</scope>
    <source>
        <strain evidence="1 2">NPDC050671</strain>
    </source>
</reference>
<name>A0ABV3F0Q9_9NOCA</name>
<sequence>MSDPIPELDRAEREEFWRTLGWKPDLPEPERRLIEARWTDEAIHMAKFYGF</sequence>
<protein>
    <submittedName>
        <fullName evidence="1">Uncharacterized protein</fullName>
    </submittedName>
</protein>
<proteinExistence type="predicted"/>
<dbReference type="RefSeq" id="WP_357971973.1">
    <property type="nucleotide sequence ID" value="NZ_JBFAIH010000001.1"/>
</dbReference>
<dbReference type="Proteomes" id="UP001551658">
    <property type="component" value="Unassembled WGS sequence"/>
</dbReference>